<dbReference type="EMBL" id="FLUL01000001">
    <property type="protein sequence ID" value="SBW00850.1"/>
    <property type="molecule type" value="Genomic_DNA"/>
</dbReference>
<keyword evidence="1" id="KW-0472">Membrane</keyword>
<name>A0A212JN59_9BACT</name>
<evidence type="ECO:0000256" key="1">
    <source>
        <dbReference type="SAM" id="Phobius"/>
    </source>
</evidence>
<dbReference type="AlphaFoldDB" id="A0A212JN59"/>
<protein>
    <submittedName>
        <fullName evidence="2">Uncharacterized protein</fullName>
    </submittedName>
</protein>
<reference evidence="2" key="1">
    <citation type="submission" date="2016-04" db="EMBL/GenBank/DDBJ databases">
        <authorList>
            <person name="Evans L.H."/>
            <person name="Alamgir A."/>
            <person name="Owens N."/>
            <person name="Weber N.D."/>
            <person name="Virtaneva K."/>
            <person name="Barbian K."/>
            <person name="Babar A."/>
            <person name="Rosenke K."/>
        </authorList>
    </citation>
    <scope>NUCLEOTIDE SEQUENCE</scope>
    <source>
        <strain evidence="2">86-2</strain>
    </source>
</reference>
<evidence type="ECO:0000313" key="2">
    <source>
        <dbReference type="EMBL" id="SBW00850.1"/>
    </source>
</evidence>
<keyword evidence="1" id="KW-1133">Transmembrane helix</keyword>
<gene>
    <name evidence="2" type="ORF">KL86DYS2_11924</name>
</gene>
<proteinExistence type="predicted"/>
<sequence length="52" mass="6233">MENHECDLLNEKQMQELKALKRKNRRRNAFWLLMGLQVGSLVVSYYLGRSHK</sequence>
<accession>A0A212JN59</accession>
<dbReference type="RefSeq" id="WP_283687406.1">
    <property type="nucleotide sequence ID" value="NZ_LT599021.1"/>
</dbReference>
<keyword evidence="1" id="KW-0812">Transmembrane</keyword>
<feature type="transmembrane region" description="Helical" evidence="1">
    <location>
        <begin position="28"/>
        <end position="47"/>
    </location>
</feature>
<organism evidence="2">
    <name type="scientific">uncultured Dysgonomonas sp</name>
    <dbReference type="NCBI Taxonomy" id="206096"/>
    <lineage>
        <taxon>Bacteria</taxon>
        <taxon>Pseudomonadati</taxon>
        <taxon>Bacteroidota</taxon>
        <taxon>Bacteroidia</taxon>
        <taxon>Bacteroidales</taxon>
        <taxon>Dysgonomonadaceae</taxon>
        <taxon>Dysgonomonas</taxon>
        <taxon>environmental samples</taxon>
    </lineage>
</organism>